<dbReference type="GO" id="GO:0070736">
    <property type="term" value="F:protein-glycine ligase activity, initiating"/>
    <property type="evidence" value="ECO:0007669"/>
    <property type="project" value="TreeGrafter"/>
</dbReference>
<reference evidence="7" key="1">
    <citation type="submission" date="2021-02" db="EMBL/GenBank/DDBJ databases">
        <authorList>
            <person name="Dougan E. K."/>
            <person name="Rhodes N."/>
            <person name="Thang M."/>
            <person name="Chan C."/>
        </authorList>
    </citation>
    <scope>NUCLEOTIDE SEQUENCE</scope>
</reference>
<dbReference type="Pfam" id="PF03133">
    <property type="entry name" value="TTL"/>
    <property type="match status" value="1"/>
</dbReference>
<sequence>MALASDYVLPPKDTVFSTLLRGLKTFSEDLQVGATDSSAFGYGWAQVPSAARIAAPQLLQPKAPTLALTLRTGDLQPVRASKTTKAAKTARETPSVTPLRQARRPRSAGAHHQSFQRLPKAELCQTPRQTGLPRFDAPDNQLNKRRGSFTSREAPVNQAASPLRRTLPPAKSCRQRSQKKLSSDDLNPEPAEKKKMASTAPLQQQAWDSARGGAPKAAAQPAAQAKEEGTVGPSAGSKGKPGISEANEQTVGRVQGINKPMIAAQAPQVSPRPKLPSMAKTPRMMEDFIAQSTQHLLSLPGKPQLTWRTLDSEADYRELKAGEYFNHFFHNRVLTTKAGLAQSLKEYSISGGINAEAFFPRCYDIAQKSERDDFVLDYRRSAALRIVLLHQRLHRDQESMQTAADSAYSCNETVLLACTQVLQRWCLDLDPKHLDEEGSDGQHMNEDLWDALVLYSELTQPQLCSGTANVRVPRRPLIRPGGGDMKAEETPRSERSERSERNRPTNLKDWPEFLSHSWGQLDNKSQLALDQVVQKLEALFPQWGLHGGWSGQNVWIVKPGTNSKGSGIHCMSNLAELLHHCDRMPNRLVQKYIERPLLLFSGRKFDIRQWVLVRSVRPLKVFMFSECYLRLCNGMYDLGDLRDRERHISNWQVNKHGKNVVEGAVVSLADFREQLAELTGREDYWEAVLLPAIKQIVIEVMRSVEASLQPRAESFELFGFDLIVDEAMKPWLLEVNLSPGCESRVSFLERMLARMTRRLIEVAVLGKEEPDGEVPDWIKLCDDSVGTQESNASLDTP</sequence>
<name>A0A812QD94_9DINO</name>
<dbReference type="InterPro" id="IPR051437">
    <property type="entry name" value="TTLL_monoglycylase"/>
</dbReference>
<keyword evidence="8" id="KW-1185">Reference proteome</keyword>
<dbReference type="PANTHER" id="PTHR45870">
    <property type="entry name" value="TUBULIN MONOGLYCYLASE TTLL3"/>
    <property type="match status" value="1"/>
</dbReference>
<proteinExistence type="predicted"/>
<protein>
    <submittedName>
        <fullName evidence="7">TTLL3E protein</fullName>
    </submittedName>
</protein>
<feature type="non-terminal residue" evidence="7">
    <location>
        <position position="1"/>
    </location>
</feature>
<dbReference type="InterPro" id="IPR004344">
    <property type="entry name" value="TTL/TTLL_fam"/>
</dbReference>
<dbReference type="SUPFAM" id="SSF56059">
    <property type="entry name" value="Glutathione synthetase ATP-binding domain-like"/>
    <property type="match status" value="1"/>
</dbReference>
<evidence type="ECO:0000256" key="6">
    <source>
        <dbReference type="SAM" id="MobiDB-lite"/>
    </source>
</evidence>
<dbReference type="GO" id="GO:0005524">
    <property type="term" value="F:ATP binding"/>
    <property type="evidence" value="ECO:0007669"/>
    <property type="project" value="UniProtKB-KW"/>
</dbReference>
<dbReference type="PROSITE" id="PS51221">
    <property type="entry name" value="TTL"/>
    <property type="match status" value="1"/>
</dbReference>
<dbReference type="EMBL" id="CAJNJA010015673">
    <property type="protein sequence ID" value="CAE7365567.1"/>
    <property type="molecule type" value="Genomic_DNA"/>
</dbReference>
<keyword evidence="5" id="KW-0067">ATP-binding</keyword>
<comment type="subcellular location">
    <subcellularLocation>
        <location evidence="1">Cytoplasm</location>
    </subcellularLocation>
</comment>
<dbReference type="GO" id="GO:0005737">
    <property type="term" value="C:cytoplasm"/>
    <property type="evidence" value="ECO:0007669"/>
    <property type="project" value="UniProtKB-SubCell"/>
</dbReference>
<organism evidence="7 8">
    <name type="scientific">Symbiodinium necroappetens</name>
    <dbReference type="NCBI Taxonomy" id="1628268"/>
    <lineage>
        <taxon>Eukaryota</taxon>
        <taxon>Sar</taxon>
        <taxon>Alveolata</taxon>
        <taxon>Dinophyceae</taxon>
        <taxon>Suessiales</taxon>
        <taxon>Symbiodiniaceae</taxon>
        <taxon>Symbiodinium</taxon>
    </lineage>
</organism>
<evidence type="ECO:0000313" key="7">
    <source>
        <dbReference type="EMBL" id="CAE7365567.1"/>
    </source>
</evidence>
<keyword evidence="3" id="KW-0436">Ligase</keyword>
<gene>
    <name evidence="7" type="primary">TTLL3E</name>
    <name evidence="7" type="ORF">SNEC2469_LOCUS9697</name>
</gene>
<dbReference type="AlphaFoldDB" id="A0A812QD94"/>
<accession>A0A812QD94</accession>
<dbReference type="OrthoDB" id="202825at2759"/>
<evidence type="ECO:0000256" key="1">
    <source>
        <dbReference type="ARBA" id="ARBA00004496"/>
    </source>
</evidence>
<feature type="compositionally biased region" description="Low complexity" evidence="6">
    <location>
        <begin position="214"/>
        <end position="224"/>
    </location>
</feature>
<dbReference type="PANTHER" id="PTHR45870:SF2">
    <property type="entry name" value="TUBULIN MONOGLYCYLASE TTLL3"/>
    <property type="match status" value="1"/>
</dbReference>
<evidence type="ECO:0000256" key="4">
    <source>
        <dbReference type="ARBA" id="ARBA00022741"/>
    </source>
</evidence>
<evidence type="ECO:0000313" key="8">
    <source>
        <dbReference type="Proteomes" id="UP000601435"/>
    </source>
</evidence>
<comment type="caution">
    <text evidence="7">The sequence shown here is derived from an EMBL/GenBank/DDBJ whole genome shotgun (WGS) entry which is preliminary data.</text>
</comment>
<evidence type="ECO:0000256" key="5">
    <source>
        <dbReference type="ARBA" id="ARBA00022840"/>
    </source>
</evidence>
<evidence type="ECO:0000256" key="3">
    <source>
        <dbReference type="ARBA" id="ARBA00022598"/>
    </source>
</evidence>
<dbReference type="Gene3D" id="3.30.470.20">
    <property type="entry name" value="ATP-grasp fold, B domain"/>
    <property type="match status" value="1"/>
</dbReference>
<keyword evidence="2" id="KW-0963">Cytoplasm</keyword>
<feature type="compositionally biased region" description="Basic and acidic residues" evidence="6">
    <location>
        <begin position="485"/>
        <end position="503"/>
    </location>
</feature>
<feature type="region of interest" description="Disordered" evidence="6">
    <location>
        <begin position="474"/>
        <end position="507"/>
    </location>
</feature>
<feature type="region of interest" description="Disordered" evidence="6">
    <location>
        <begin position="77"/>
        <end position="244"/>
    </location>
</feature>
<dbReference type="Proteomes" id="UP000601435">
    <property type="component" value="Unassembled WGS sequence"/>
</dbReference>
<keyword evidence="4" id="KW-0547">Nucleotide-binding</keyword>
<evidence type="ECO:0000256" key="2">
    <source>
        <dbReference type="ARBA" id="ARBA00022490"/>
    </source>
</evidence>
<dbReference type="GO" id="GO:0015630">
    <property type="term" value="C:microtubule cytoskeleton"/>
    <property type="evidence" value="ECO:0007669"/>
    <property type="project" value="TreeGrafter"/>
</dbReference>